<gene>
    <name evidence="1" type="ORF">CYCCA115_LOCUS3720</name>
</gene>
<protein>
    <recommendedName>
        <fullName evidence="3">DUF833-domain-containing protein</fullName>
    </recommendedName>
</protein>
<accession>A0AAD2FF39</accession>
<reference evidence="1" key="1">
    <citation type="submission" date="2023-08" db="EMBL/GenBank/DDBJ databases">
        <authorList>
            <person name="Audoor S."/>
            <person name="Bilcke G."/>
        </authorList>
    </citation>
    <scope>NUCLEOTIDE SEQUENCE</scope>
</reference>
<dbReference type="PANTHER" id="PTHR17985:SF8">
    <property type="entry name" value="TRANSPORT AND GOLGI ORGANIZATION PROTEIN 2 HOMOLOG"/>
    <property type="match status" value="1"/>
</dbReference>
<evidence type="ECO:0000313" key="2">
    <source>
        <dbReference type="Proteomes" id="UP001295423"/>
    </source>
</evidence>
<evidence type="ECO:0000313" key="1">
    <source>
        <dbReference type="EMBL" id="CAJ1934366.1"/>
    </source>
</evidence>
<dbReference type="EMBL" id="CAKOGP040000335">
    <property type="protein sequence ID" value="CAJ1934366.1"/>
    <property type="molecule type" value="Genomic_DNA"/>
</dbReference>
<name>A0AAD2FF39_9STRA</name>
<keyword evidence="2" id="KW-1185">Reference proteome</keyword>
<evidence type="ECO:0008006" key="3">
    <source>
        <dbReference type="Google" id="ProtNLM"/>
    </source>
</evidence>
<organism evidence="1 2">
    <name type="scientific">Cylindrotheca closterium</name>
    <dbReference type="NCBI Taxonomy" id="2856"/>
    <lineage>
        <taxon>Eukaryota</taxon>
        <taxon>Sar</taxon>
        <taxon>Stramenopiles</taxon>
        <taxon>Ochrophyta</taxon>
        <taxon>Bacillariophyta</taxon>
        <taxon>Bacillariophyceae</taxon>
        <taxon>Bacillariophycidae</taxon>
        <taxon>Bacillariales</taxon>
        <taxon>Bacillariaceae</taxon>
        <taxon>Cylindrotheca</taxon>
    </lineage>
</organism>
<dbReference type="Proteomes" id="UP001295423">
    <property type="component" value="Unassembled WGS sequence"/>
</dbReference>
<sequence>MCITFAASNVAGGRFPIVVALNRDENPERQTAPLSEWEYEQQDGASCQIIGGQDLESKGTWFGFSKEHQRFAVLTNRRRRSDLSQAAWEERRCRMEQQDTNQQQKKPRHSYDGLKLSIGVNYKSRGLLVCDVLKDGYEFSKNQKGSFYRPFNLLLGSTKDGLVHVSEDNLDHNGFKLTGESVYAMTNADDVNPPWPKAVRGKKLFEEVLDGISAEDTAETVADKLFQVVLLDSKQFALSEQSEDERAQGDDVAQLTGPIFLPKNEVWHTLSSTVLIVDANQVATIVEWSHPLCRDGKDAPTKTQVKCDKLVSRE</sequence>
<dbReference type="Pfam" id="PF05742">
    <property type="entry name" value="TANGO2"/>
    <property type="match status" value="1"/>
</dbReference>
<dbReference type="PANTHER" id="PTHR17985">
    <property type="entry name" value="SER/THR-RICH PROTEIN T10 IN DGCR REGION"/>
    <property type="match status" value="1"/>
</dbReference>
<dbReference type="AlphaFoldDB" id="A0AAD2FF39"/>
<comment type="caution">
    <text evidence="1">The sequence shown here is derived from an EMBL/GenBank/DDBJ whole genome shotgun (WGS) entry which is preliminary data.</text>
</comment>
<dbReference type="InterPro" id="IPR008551">
    <property type="entry name" value="TANGO2"/>
</dbReference>
<proteinExistence type="predicted"/>